<proteinExistence type="predicted"/>
<sequence>MRTLAGLVVPATTGVLVAPTTAQPVPARSTRPAAGTVTIAIAGVNGKAGAADGAGRPARIGLRHVQTVQHGQHDPRFRGELLGPGWDTERRITQAADGTWSDPAFVRSTIASDPYYYAEELTVGVFDTYGAIVGWGTARCTLFDKSVPPAA</sequence>
<comment type="caution">
    <text evidence="1">The sequence shown here is derived from an EMBL/GenBank/DDBJ whole genome shotgun (WGS) entry which is preliminary data.</text>
</comment>
<dbReference type="AlphaFoldDB" id="A0A919SSG0"/>
<evidence type="ECO:0000313" key="2">
    <source>
        <dbReference type="Proteomes" id="UP000681340"/>
    </source>
</evidence>
<name>A0A919SSG0_9ACTN</name>
<dbReference type="Proteomes" id="UP000681340">
    <property type="component" value="Unassembled WGS sequence"/>
</dbReference>
<reference evidence="1" key="1">
    <citation type="submission" date="2021-03" db="EMBL/GenBank/DDBJ databases">
        <title>Whole genome shotgun sequence of Actinoplanes auranticolor NBRC 12245.</title>
        <authorList>
            <person name="Komaki H."/>
            <person name="Tamura T."/>
        </authorList>
    </citation>
    <scope>NUCLEOTIDE SEQUENCE</scope>
    <source>
        <strain evidence="1">NBRC 12245</strain>
    </source>
</reference>
<gene>
    <name evidence="1" type="ORF">Aau02nite_71930</name>
</gene>
<organism evidence="1 2">
    <name type="scientific">Actinoplanes auranticolor</name>
    <dbReference type="NCBI Taxonomy" id="47988"/>
    <lineage>
        <taxon>Bacteria</taxon>
        <taxon>Bacillati</taxon>
        <taxon>Actinomycetota</taxon>
        <taxon>Actinomycetes</taxon>
        <taxon>Micromonosporales</taxon>
        <taxon>Micromonosporaceae</taxon>
        <taxon>Actinoplanes</taxon>
    </lineage>
</organism>
<dbReference type="EMBL" id="BOQL01000063">
    <property type="protein sequence ID" value="GIM76637.1"/>
    <property type="molecule type" value="Genomic_DNA"/>
</dbReference>
<evidence type="ECO:0000313" key="1">
    <source>
        <dbReference type="EMBL" id="GIM76637.1"/>
    </source>
</evidence>
<keyword evidence="2" id="KW-1185">Reference proteome</keyword>
<accession>A0A919SSG0</accession>
<protein>
    <submittedName>
        <fullName evidence="1">Uncharacterized protein</fullName>
    </submittedName>
</protein>